<evidence type="ECO:0000256" key="3">
    <source>
        <dbReference type="PROSITE-ProRule" id="PRU01191"/>
    </source>
</evidence>
<evidence type="ECO:0000256" key="1">
    <source>
        <dbReference type="ARBA" id="ARBA00023015"/>
    </source>
</evidence>
<feature type="short sequence motif" description="VHIID" evidence="3">
    <location>
        <begin position="450"/>
        <end position="454"/>
    </location>
</feature>
<keyword evidence="2" id="KW-0804">Transcription</keyword>
<dbReference type="PROSITE" id="PS50985">
    <property type="entry name" value="GRAS"/>
    <property type="match status" value="1"/>
</dbReference>
<dbReference type="Proteomes" id="UP000008694">
    <property type="component" value="Unassembled WGS sequence"/>
</dbReference>
<feature type="region of interest" description="Disordered" evidence="4">
    <location>
        <begin position="308"/>
        <end position="336"/>
    </location>
</feature>
<gene>
    <name evidence="5" type="ORF">ARALYDRAFT_345509</name>
</gene>
<dbReference type="EMBL" id="GL348716">
    <property type="protein sequence ID" value="EFH55949.1"/>
    <property type="molecule type" value="Genomic_DNA"/>
</dbReference>
<dbReference type="eggNOG" id="ENOG502QSQ6">
    <property type="taxonomic scope" value="Eukaryota"/>
</dbReference>
<evidence type="ECO:0000313" key="6">
    <source>
        <dbReference type="Proteomes" id="UP000008694"/>
    </source>
</evidence>
<evidence type="ECO:0000313" key="5">
    <source>
        <dbReference type="EMBL" id="EFH55949.1"/>
    </source>
</evidence>
<name>D7LJW7_ARALL</name>
<feature type="region of interest" description="Leucine repeat I (LRI)" evidence="3">
    <location>
        <begin position="340"/>
        <end position="400"/>
    </location>
</feature>
<feature type="region of interest" description="Leucine repeat II (LRII)" evidence="3">
    <location>
        <begin position="498"/>
        <end position="530"/>
    </location>
</feature>
<dbReference type="PANTHER" id="PTHR31636">
    <property type="entry name" value="OSJNBA0084A10.13 PROTEIN-RELATED"/>
    <property type="match status" value="1"/>
</dbReference>
<sequence>MITEPSLTGISGTVNRNRLSGLPDQSASHSFTPVTLYDGFNYNLSSDHRNTVVAPSQNSVFIREEEEEDPADDFDFSDAVLGYISQMLNEEDMDDKVCMLQESLDLETAERSLYEAIGKKYPPSPERNLAFADRNDENLDRVVPGNYTGGDCIGFGNGGIKPLSGGFTLDFRNPSSVLSVPQSNGLITIYGDGIVESSKKSLYPDSNRESHQSVWLFRSGIEEASRFLPEQNIVNFREENCMNKGRKNSSRDEICVEEERSSKLPAVFGEDILRSDVVDKILVHVPGEESMKEFDALREVLKKGVEKKKASVAQGGKRRERGRGRGRGGGGGQNGKKEVVDLRSLLIHCAQAVAADDRRCAGQLLKQIRLHSTPFGDGNQRLAHCFANGLEARLAGTGSQIYKGIVSKPRSAAAVLKAHQLFLACCPFRKLSYFITNKTIRDLVGNSQRVHVIDFGILYGFQWPTLIHRFSMYGSPKVRITGIEFPQPGFRPAQRVEETGQRLAAYAKQFGVPFEYKAIAKKWDAVQLEDLDIDRDEITVVNCLYRAENLHDESVKVESCRDTVLNLIGKINPDLFVFGIVNGAYNAPFFVTRFREALFHFSSIFDMLETIVPREDEERMFLEMEVFGREALNVIACEGWERVERPETYKQWHVRAMRSGLVQVPFDPNIMKTSLPKVPSFYHKDFVIDQDNRWIFVVSQLGSPNGILVARIDQRVCILLAELTCLDCNTYKRKLKETNV</sequence>
<evidence type="ECO:0000256" key="4">
    <source>
        <dbReference type="SAM" id="MobiDB-lite"/>
    </source>
</evidence>
<dbReference type="Pfam" id="PF03514">
    <property type="entry name" value="GRAS"/>
    <property type="match status" value="1"/>
</dbReference>
<dbReference type="HOGENOM" id="CLU_011924_2_2_1"/>
<dbReference type="InterPro" id="IPR005202">
    <property type="entry name" value="TF_GRAS"/>
</dbReference>
<comment type="caution">
    <text evidence="3">Lacks conserved residue(s) required for the propagation of feature annotation.</text>
</comment>
<dbReference type="KEGG" id="aly:9315757"/>
<dbReference type="OrthoDB" id="47276at2759"/>
<protein>
    <submittedName>
        <fullName evidence="5">Uncharacterized protein</fullName>
    </submittedName>
</protein>
<dbReference type="AlphaFoldDB" id="D7LJW7"/>
<feature type="region of interest" description="Disordered" evidence="4">
    <location>
        <begin position="1"/>
        <end position="25"/>
    </location>
</feature>
<dbReference type="Gramene" id="fgenesh1_pg.C_scaffold_4001851">
    <property type="protein sequence ID" value="fgenesh1_pg.C_scaffold_4001851"/>
    <property type="gene ID" value="fgenesh1_pg.C_scaffold_4001851"/>
</dbReference>
<evidence type="ECO:0000256" key="2">
    <source>
        <dbReference type="ARBA" id="ARBA00023163"/>
    </source>
</evidence>
<keyword evidence="6" id="KW-1185">Reference proteome</keyword>
<dbReference type="STRING" id="81972.D7LJW7"/>
<organism evidence="6">
    <name type="scientific">Arabidopsis lyrata subsp. lyrata</name>
    <name type="common">Lyre-leaved rock-cress</name>
    <dbReference type="NCBI Taxonomy" id="81972"/>
    <lineage>
        <taxon>Eukaryota</taxon>
        <taxon>Viridiplantae</taxon>
        <taxon>Streptophyta</taxon>
        <taxon>Embryophyta</taxon>
        <taxon>Tracheophyta</taxon>
        <taxon>Spermatophyta</taxon>
        <taxon>Magnoliopsida</taxon>
        <taxon>eudicotyledons</taxon>
        <taxon>Gunneridae</taxon>
        <taxon>Pentapetalae</taxon>
        <taxon>rosids</taxon>
        <taxon>malvids</taxon>
        <taxon>Brassicales</taxon>
        <taxon>Brassicaceae</taxon>
        <taxon>Camelineae</taxon>
        <taxon>Arabidopsis</taxon>
    </lineage>
</organism>
<keyword evidence="1" id="KW-0805">Transcription regulation</keyword>
<feature type="region of interest" description="SAW" evidence="3">
    <location>
        <begin position="636"/>
        <end position="715"/>
    </location>
</feature>
<reference evidence="6" key="1">
    <citation type="journal article" date="2011" name="Nat. Genet.">
        <title>The Arabidopsis lyrata genome sequence and the basis of rapid genome size change.</title>
        <authorList>
            <person name="Hu T.T."/>
            <person name="Pattyn P."/>
            <person name="Bakker E.G."/>
            <person name="Cao J."/>
            <person name="Cheng J.-F."/>
            <person name="Clark R.M."/>
            <person name="Fahlgren N."/>
            <person name="Fawcett J.A."/>
            <person name="Grimwood J."/>
            <person name="Gundlach H."/>
            <person name="Haberer G."/>
            <person name="Hollister J.D."/>
            <person name="Ossowski S."/>
            <person name="Ottilar R.P."/>
            <person name="Salamov A.A."/>
            <person name="Schneeberger K."/>
            <person name="Spannagl M."/>
            <person name="Wang X."/>
            <person name="Yang L."/>
            <person name="Nasrallah M.E."/>
            <person name="Bergelson J."/>
            <person name="Carrington J.C."/>
            <person name="Gaut B.S."/>
            <person name="Schmutz J."/>
            <person name="Mayer K.F.X."/>
            <person name="Van de Peer Y."/>
            <person name="Grigoriev I.V."/>
            <person name="Nordborg M."/>
            <person name="Weigel D."/>
            <person name="Guo Y.-L."/>
        </authorList>
    </citation>
    <scope>NUCLEOTIDE SEQUENCE [LARGE SCALE GENOMIC DNA]</scope>
    <source>
        <strain evidence="6">cv. MN47</strain>
    </source>
</reference>
<proteinExistence type="inferred from homology"/>
<accession>D7LJW7</accession>
<comment type="similarity">
    <text evidence="3">Belongs to the GRAS family.</text>
</comment>
<feature type="compositionally biased region" description="Basic residues" evidence="4">
    <location>
        <begin position="316"/>
        <end position="326"/>
    </location>
</feature>